<feature type="compositionally biased region" description="Basic and acidic residues" evidence="5">
    <location>
        <begin position="802"/>
        <end position="816"/>
    </location>
</feature>
<reference evidence="6" key="1">
    <citation type="submission" date="2024-06" db="EMBL/GenBank/DDBJ databases">
        <authorList>
            <person name="Liu X."/>
            <person name="Lenzi L."/>
            <person name="Haldenby T S."/>
            <person name="Uol C."/>
        </authorList>
    </citation>
    <scope>NUCLEOTIDE SEQUENCE</scope>
</reference>
<evidence type="ECO:0000256" key="4">
    <source>
        <dbReference type="ARBA" id="ARBA00047933"/>
    </source>
</evidence>
<comment type="catalytic activity">
    <reaction evidence="4">
        <text>RNA(n) + ATP = RNA(n)-3'-adenine ribonucleotide + diphosphate</text>
        <dbReference type="Rhea" id="RHEA:11332"/>
        <dbReference type="Rhea" id="RHEA-COMP:14527"/>
        <dbReference type="Rhea" id="RHEA-COMP:17347"/>
        <dbReference type="ChEBI" id="CHEBI:30616"/>
        <dbReference type="ChEBI" id="CHEBI:33019"/>
        <dbReference type="ChEBI" id="CHEBI:140395"/>
        <dbReference type="ChEBI" id="CHEBI:173115"/>
        <dbReference type="EC" id="2.7.7.19"/>
    </reaction>
    <physiologicalReaction direction="left-to-right" evidence="4">
        <dbReference type="Rhea" id="RHEA:11333"/>
    </physiologicalReaction>
</comment>
<feature type="compositionally biased region" description="Polar residues" evidence="5">
    <location>
        <begin position="441"/>
        <end position="450"/>
    </location>
</feature>
<evidence type="ECO:0000256" key="5">
    <source>
        <dbReference type="SAM" id="MobiDB-lite"/>
    </source>
</evidence>
<feature type="compositionally biased region" description="Polar residues" evidence="5">
    <location>
        <begin position="421"/>
        <end position="433"/>
    </location>
</feature>
<dbReference type="GO" id="GO:0003723">
    <property type="term" value="F:RNA binding"/>
    <property type="evidence" value="ECO:0007669"/>
    <property type="project" value="TreeGrafter"/>
</dbReference>
<dbReference type="SMART" id="SM01153">
    <property type="entry name" value="DUF1693"/>
    <property type="match status" value="1"/>
</dbReference>
<protein>
    <recommendedName>
        <fullName evidence="2">polynucleotide adenylyltransferase</fullName>
        <ecNumber evidence="2">2.7.7.19</ecNumber>
    </recommendedName>
</protein>
<feature type="compositionally biased region" description="Polar residues" evidence="5">
    <location>
        <begin position="736"/>
        <end position="750"/>
    </location>
</feature>
<sequence length="1031" mass="114724">MPSTCFLRTMNMKGNAKLPTSNNLTQKNANREKNMYPGGTSAATRVHPKPAIKEPVKQDDGAKLLRNTNKVTMAVGPYTVVRQSKNRIRRRKSCGNLSRFRRSTVGIPTKADEEHTQPADWEKDRLSTNCRNSAEYQYRHRLGHNFPHQKCGPNFSQSTPDVSGIGHQHSNRYHVFSFKQVQRLDELMQTQCTISPRPLSWDCFLTYPTSLCLEECPYCYRQMHSSMMNGCVSNLLPEGSHQRKTHCAGEMATTAIDQQPVKQTWLRQDRHSFSEQPQCLPVIYVQLKQLVRTLRDRLTEEQIPVREIRLNGGAAGCVIKSVDEDEFVDLDLVFSVDLSSANAFAKIKTIVLSSVAQFLADTVASGKLIYNCTRNCCYSPPLKTKTATKSEPPPSCSSSTTVNSSSDSAAANGAQITNTLLMPNGTHSYSNRNHGFDDHSPNTIPVTSAFPSPRSLVNKPSSVIRINPTEKRVQEPSLPSTRLHKPEFLSPTLLTPCSFCDTTPHLSCPVWSSVLQEENIIKQYIQKMVRIHKPSSKTADSWSLFSLGYRTAEGGKTVDLKFVDRMQRQFEFTVDSFQIVLDSLLTFYDTSRQAMDENFYPTVVAESVSGSFSEALSHLQDRIIVTPRPEEIRGGGLLKYCKLLVEGYRPSDDTDVISMERYMCSRFFIDFPDIISQHHRLSYYLANHFENNESAKATYLQIYYGTSYFPKQLYLLSDSTDISSPSSAPPNDESPKPQSAQQPATANVTTADHAENAQALQPLGDNQVSLSKKTSKSSKKSGSNTSNLEGSKSMNSGLPETSKQKDKENDAPEESKANSADSSFPKPAENDRKLEGQSYTGNCVDNSIIKGNDGNAPPSMVINGKSPSVNSQVISPEECDSFLADPNSACSYTNKMYYIPQLVTYFPAAADYSSSLKYGECITNANGIASEADYQTVYAEPLISRSLPHCHAGIILPPIETAETGEMNHYVGVPCSTTQYPYTNYVGSSYGFEPEYNYPSPVYYFPQESNYYVYTDPATQTSPAVLLAYPM</sequence>
<accession>A0AAV2TN26</accession>
<evidence type="ECO:0000256" key="2">
    <source>
        <dbReference type="ARBA" id="ARBA00012388"/>
    </source>
</evidence>
<dbReference type="PANTHER" id="PTHR12974:SF36">
    <property type="entry name" value="POLYNUCLEOTIDE ADENYLYLTRANSFERASE"/>
    <property type="match status" value="1"/>
</dbReference>
<feature type="compositionally biased region" description="Basic and acidic residues" evidence="5">
    <location>
        <begin position="110"/>
        <end position="120"/>
    </location>
</feature>
<feature type="region of interest" description="Disordered" evidence="5">
    <location>
        <begin position="95"/>
        <end position="120"/>
    </location>
</feature>
<dbReference type="EC" id="2.7.7.19" evidence="2"/>
<dbReference type="AlphaFoldDB" id="A0AAV2TN26"/>
<feature type="compositionally biased region" description="Low complexity" evidence="5">
    <location>
        <begin position="396"/>
        <end position="409"/>
    </location>
</feature>
<comment type="similarity">
    <text evidence="1">Belongs to the TENT family.</text>
</comment>
<dbReference type="Pfam" id="PF07984">
    <property type="entry name" value="NTP_transf_7"/>
    <property type="match status" value="2"/>
</dbReference>
<feature type="compositionally biased region" description="Polar residues" evidence="5">
    <location>
        <begin position="789"/>
        <end position="801"/>
    </location>
</feature>
<organism evidence="6 7">
    <name type="scientific">Calicophoron daubneyi</name>
    <name type="common">Rumen fluke</name>
    <name type="synonym">Paramphistomum daubneyi</name>
    <dbReference type="NCBI Taxonomy" id="300641"/>
    <lineage>
        <taxon>Eukaryota</taxon>
        <taxon>Metazoa</taxon>
        <taxon>Spiralia</taxon>
        <taxon>Lophotrochozoa</taxon>
        <taxon>Platyhelminthes</taxon>
        <taxon>Trematoda</taxon>
        <taxon>Digenea</taxon>
        <taxon>Plagiorchiida</taxon>
        <taxon>Pronocephalata</taxon>
        <taxon>Paramphistomoidea</taxon>
        <taxon>Paramphistomidae</taxon>
        <taxon>Calicophoron</taxon>
    </lineage>
</organism>
<dbReference type="InterPro" id="IPR012937">
    <property type="entry name" value="TET5"/>
</dbReference>
<dbReference type="GO" id="GO:0048255">
    <property type="term" value="P:mRNA stabilization"/>
    <property type="evidence" value="ECO:0007669"/>
    <property type="project" value="TreeGrafter"/>
</dbReference>
<dbReference type="PANTHER" id="PTHR12974">
    <property type="entry name" value="PRION-LIKE- Q/N-RICH -DOMAIN-BEARING PROTEIN PROTEIN 44"/>
    <property type="match status" value="1"/>
</dbReference>
<keyword evidence="3" id="KW-0808">Transferase</keyword>
<proteinExistence type="inferred from homology"/>
<gene>
    <name evidence="6" type="ORF">CDAUBV1_LOCUS13445</name>
</gene>
<evidence type="ECO:0000313" key="6">
    <source>
        <dbReference type="EMBL" id="CAL5138623.1"/>
    </source>
</evidence>
<evidence type="ECO:0000256" key="1">
    <source>
        <dbReference type="ARBA" id="ARBA00007631"/>
    </source>
</evidence>
<feature type="compositionally biased region" description="Polar residues" evidence="5">
    <location>
        <begin position="18"/>
        <end position="28"/>
    </location>
</feature>
<dbReference type="Proteomes" id="UP001497525">
    <property type="component" value="Unassembled WGS sequence"/>
</dbReference>
<feature type="compositionally biased region" description="Low complexity" evidence="5">
    <location>
        <begin position="720"/>
        <end position="730"/>
    </location>
</feature>
<dbReference type="EMBL" id="CAXLJL010000512">
    <property type="protein sequence ID" value="CAL5138623.1"/>
    <property type="molecule type" value="Genomic_DNA"/>
</dbReference>
<evidence type="ECO:0000313" key="7">
    <source>
        <dbReference type="Proteomes" id="UP001497525"/>
    </source>
</evidence>
<name>A0AAV2TN26_CALDB</name>
<feature type="region of interest" description="Disordered" evidence="5">
    <location>
        <begin position="13"/>
        <end position="51"/>
    </location>
</feature>
<feature type="region of interest" description="Disordered" evidence="5">
    <location>
        <begin position="384"/>
        <end position="409"/>
    </location>
</feature>
<comment type="caution">
    <text evidence="6">The sequence shown here is derived from an EMBL/GenBank/DDBJ whole genome shotgun (WGS) entry which is preliminary data.</text>
</comment>
<evidence type="ECO:0000256" key="3">
    <source>
        <dbReference type="ARBA" id="ARBA00022679"/>
    </source>
</evidence>
<feature type="region of interest" description="Disordered" evidence="5">
    <location>
        <begin position="421"/>
        <end position="455"/>
    </location>
</feature>
<feature type="region of interest" description="Disordered" evidence="5">
    <location>
        <begin position="720"/>
        <end position="846"/>
    </location>
</feature>
<dbReference type="GO" id="GO:1990817">
    <property type="term" value="F:poly(A) RNA polymerase activity"/>
    <property type="evidence" value="ECO:0007669"/>
    <property type="project" value="UniProtKB-EC"/>
</dbReference>